<reference evidence="1 2" key="1">
    <citation type="submission" date="2021-12" db="EMBL/GenBank/DDBJ databases">
        <title>High titer production of polyol ester of fatty acids by Rhodotorula paludigena BS15 towards product separation-free biomass refinery.</title>
        <authorList>
            <person name="Mano J."/>
            <person name="Ono H."/>
            <person name="Tanaka T."/>
            <person name="Naito K."/>
            <person name="Sushida H."/>
            <person name="Ike M."/>
            <person name="Tokuyasu K."/>
            <person name="Kitaoka M."/>
        </authorList>
    </citation>
    <scope>NUCLEOTIDE SEQUENCE [LARGE SCALE GENOMIC DNA]</scope>
    <source>
        <strain evidence="1 2">BS15</strain>
    </source>
</reference>
<dbReference type="EMBL" id="BQKY01000016">
    <property type="protein sequence ID" value="GJN94256.1"/>
    <property type="molecule type" value="Genomic_DNA"/>
</dbReference>
<dbReference type="Proteomes" id="UP001342314">
    <property type="component" value="Unassembled WGS sequence"/>
</dbReference>
<dbReference type="PANTHER" id="PTHR15907">
    <property type="entry name" value="DUF614 FAMILY PROTEIN-RELATED"/>
    <property type="match status" value="1"/>
</dbReference>
<gene>
    <name evidence="1" type="ORF">Rhopal_007330-T1</name>
</gene>
<dbReference type="Pfam" id="PF04749">
    <property type="entry name" value="PLAC8"/>
    <property type="match status" value="1"/>
</dbReference>
<organism evidence="1 2">
    <name type="scientific">Rhodotorula paludigena</name>
    <dbReference type="NCBI Taxonomy" id="86838"/>
    <lineage>
        <taxon>Eukaryota</taxon>
        <taxon>Fungi</taxon>
        <taxon>Dikarya</taxon>
        <taxon>Basidiomycota</taxon>
        <taxon>Pucciniomycotina</taxon>
        <taxon>Microbotryomycetes</taxon>
        <taxon>Sporidiobolales</taxon>
        <taxon>Sporidiobolaceae</taxon>
        <taxon>Rhodotorula</taxon>
    </lineage>
</organism>
<evidence type="ECO:0008006" key="3">
    <source>
        <dbReference type="Google" id="ProtNLM"/>
    </source>
</evidence>
<dbReference type="NCBIfam" id="TIGR01571">
    <property type="entry name" value="A_thal_Cys_rich"/>
    <property type="match status" value="1"/>
</dbReference>
<dbReference type="InterPro" id="IPR006461">
    <property type="entry name" value="PLAC_motif_containing"/>
</dbReference>
<protein>
    <recommendedName>
        <fullName evidence="3">PLAC8 family-domain-containing protein</fullName>
    </recommendedName>
</protein>
<evidence type="ECO:0000313" key="2">
    <source>
        <dbReference type="Proteomes" id="UP001342314"/>
    </source>
</evidence>
<accession>A0AAV5GXN7</accession>
<keyword evidence="2" id="KW-1185">Reference proteome</keyword>
<evidence type="ECO:0000313" key="1">
    <source>
        <dbReference type="EMBL" id="GJN94256.1"/>
    </source>
</evidence>
<proteinExistence type="predicted"/>
<comment type="caution">
    <text evidence="1">The sequence shown here is derived from an EMBL/GenBank/DDBJ whole genome shotgun (WGS) entry which is preliminary data.</text>
</comment>
<sequence length="173" mass="18875">MSAYGANVGEKGAAAPVYQQPMAAPGMVADAPPAHNAAPAGQPREWSTGMCSCGDDVGGFCLACWCPCITYGQYKARFDSLRQTGRALPKEQNETCNTPALLYLAVHCMTSAGWVFDFITRGEIRQRYNIEGGACGDCLRSCCCIPQHHRELRIEEEQQWGAMQQTQLQQPPV</sequence>
<dbReference type="AlphaFoldDB" id="A0AAV5GXN7"/>
<name>A0AAV5GXN7_9BASI</name>